<evidence type="ECO:0000313" key="5">
    <source>
        <dbReference type="RefSeq" id="XP_005091999.1"/>
    </source>
</evidence>
<evidence type="ECO:0000256" key="3">
    <source>
        <dbReference type="SAM" id="SignalP"/>
    </source>
</evidence>
<reference evidence="5" key="1">
    <citation type="submission" date="2025-08" db="UniProtKB">
        <authorList>
            <consortium name="RefSeq"/>
        </authorList>
    </citation>
    <scope>IDENTIFICATION</scope>
</reference>
<gene>
    <name evidence="5" type="primary">LOC101853998</name>
</gene>
<feature type="region of interest" description="Disordered" evidence="1">
    <location>
        <begin position="448"/>
        <end position="508"/>
    </location>
</feature>
<evidence type="ECO:0000256" key="2">
    <source>
        <dbReference type="SAM" id="Phobius"/>
    </source>
</evidence>
<feature type="transmembrane region" description="Helical" evidence="2">
    <location>
        <begin position="343"/>
        <end position="362"/>
    </location>
</feature>
<feature type="region of interest" description="Disordered" evidence="1">
    <location>
        <begin position="314"/>
        <end position="334"/>
    </location>
</feature>
<evidence type="ECO:0000313" key="4">
    <source>
        <dbReference type="Proteomes" id="UP000694888"/>
    </source>
</evidence>
<keyword evidence="3" id="KW-0732">Signal</keyword>
<name>A0ABM0JEN0_APLCA</name>
<dbReference type="Proteomes" id="UP000694888">
    <property type="component" value="Unplaced"/>
</dbReference>
<feature type="chain" id="PRO_5047513083" evidence="3">
    <location>
        <begin position="27"/>
        <end position="508"/>
    </location>
</feature>
<evidence type="ECO:0000256" key="1">
    <source>
        <dbReference type="SAM" id="MobiDB-lite"/>
    </source>
</evidence>
<feature type="signal peptide" evidence="3">
    <location>
        <begin position="1"/>
        <end position="26"/>
    </location>
</feature>
<organism evidence="4 5">
    <name type="scientific">Aplysia californica</name>
    <name type="common">California sea hare</name>
    <dbReference type="NCBI Taxonomy" id="6500"/>
    <lineage>
        <taxon>Eukaryota</taxon>
        <taxon>Metazoa</taxon>
        <taxon>Spiralia</taxon>
        <taxon>Lophotrochozoa</taxon>
        <taxon>Mollusca</taxon>
        <taxon>Gastropoda</taxon>
        <taxon>Heterobranchia</taxon>
        <taxon>Euthyneura</taxon>
        <taxon>Tectipleura</taxon>
        <taxon>Aplysiida</taxon>
        <taxon>Aplysioidea</taxon>
        <taxon>Aplysiidae</taxon>
        <taxon>Aplysia</taxon>
    </lineage>
</organism>
<sequence>MLSVMTTSIAAVVVALFCCITCSVESLVKKIQVPVNNQSSCSFGVDLNSVTEVYSLDLKTDDCERCKEESSCTSLDERKCDVEFRFKNDEFLKAEYKVCVEMPECPSSVMIKTVNDNGTAPLQPPICPSELGQPTKTCTEDGGIVLTFKNHDFCQVNSSATITVEKKRKEAISLRDKCSKGIRLIRSKSGMVMSHYGEMEQLDSPSFCNLTVAHFISLMDDVARICFTFLSAHFPVGGAGLLVEPSALYGQREFNHTSKPNVGKEYCILILGFTEAELKIKPCKNSQKCEGNGYRHSFLLKYSFNVTKRNYNRNPDYPKSSYPGEKEDVDADEDDSDGLVTKIIIVAVLTFLFILFIIYYMCIKGKGSLTKRYSREGDNTSNRKGGNSAQMRPFYNRDPLASQTPLVSYNATQSAAMDTPLNTTADTSVNQLVEPSAADTTVEVAIACPRSNSRSDKLTVEEPEAGPSHASAPPLNDVTDLNDQSSSVLPPSQVPPPPVYSDLFPDKK</sequence>
<proteinExistence type="predicted"/>
<dbReference type="RefSeq" id="XP_005091999.1">
    <property type="nucleotide sequence ID" value="XM_005091942.3"/>
</dbReference>
<feature type="compositionally biased region" description="Polar residues" evidence="1">
    <location>
        <begin position="379"/>
        <end position="390"/>
    </location>
</feature>
<feature type="region of interest" description="Disordered" evidence="1">
    <location>
        <begin position="372"/>
        <end position="396"/>
    </location>
</feature>
<keyword evidence="4" id="KW-1185">Reference proteome</keyword>
<protein>
    <submittedName>
        <fullName evidence="5">Uncharacterized protein LOC101853998</fullName>
    </submittedName>
</protein>
<accession>A0ABM0JEN0</accession>
<keyword evidence="2" id="KW-0472">Membrane</keyword>
<keyword evidence="2" id="KW-0812">Transmembrane</keyword>
<dbReference type="GeneID" id="101853998"/>
<keyword evidence="2" id="KW-1133">Transmembrane helix</keyword>